<sequence length="146" mass="16460">MRDQFDYVFDWTILKYPQIGSSSGTLASAKPALNPGPSAERTERPSVGQDFRDRIPGEVEAFSRRNGSGHGLPGDTSRHRSTNNAPSSKDVESDSERTRSSSRNYVKKWESSSWGRNFIVQKRRASHNDCDHFKLMLAKIKKTGQE</sequence>
<feature type="compositionally biased region" description="Basic and acidic residues" evidence="1">
    <location>
        <begin position="40"/>
        <end position="63"/>
    </location>
</feature>
<keyword evidence="4" id="KW-1185">Reference proteome</keyword>
<evidence type="ECO:0000259" key="2">
    <source>
        <dbReference type="Pfam" id="PF01929"/>
    </source>
</evidence>
<dbReference type="AlphaFoldDB" id="A0AAW1X2M7"/>
<dbReference type="GO" id="GO:0005840">
    <property type="term" value="C:ribosome"/>
    <property type="evidence" value="ECO:0007669"/>
    <property type="project" value="InterPro"/>
</dbReference>
<evidence type="ECO:0000256" key="1">
    <source>
        <dbReference type="SAM" id="MobiDB-lite"/>
    </source>
</evidence>
<organism evidence="3 4">
    <name type="scientific">Rubus argutus</name>
    <name type="common">Southern blackberry</name>
    <dbReference type="NCBI Taxonomy" id="59490"/>
    <lineage>
        <taxon>Eukaryota</taxon>
        <taxon>Viridiplantae</taxon>
        <taxon>Streptophyta</taxon>
        <taxon>Embryophyta</taxon>
        <taxon>Tracheophyta</taxon>
        <taxon>Spermatophyta</taxon>
        <taxon>Magnoliopsida</taxon>
        <taxon>eudicotyledons</taxon>
        <taxon>Gunneridae</taxon>
        <taxon>Pentapetalae</taxon>
        <taxon>rosids</taxon>
        <taxon>fabids</taxon>
        <taxon>Rosales</taxon>
        <taxon>Rosaceae</taxon>
        <taxon>Rosoideae</taxon>
        <taxon>Rosoideae incertae sedis</taxon>
        <taxon>Rubus</taxon>
    </lineage>
</organism>
<dbReference type="GO" id="GO:0003735">
    <property type="term" value="F:structural constituent of ribosome"/>
    <property type="evidence" value="ECO:0007669"/>
    <property type="project" value="InterPro"/>
</dbReference>
<protein>
    <recommendedName>
        <fullName evidence="2">Large ribosomal subunit protein eL14 domain-containing protein</fullName>
    </recommendedName>
</protein>
<comment type="caution">
    <text evidence="3">The sequence shown here is derived from an EMBL/GenBank/DDBJ whole genome shotgun (WGS) entry which is preliminary data.</text>
</comment>
<feature type="region of interest" description="Disordered" evidence="1">
    <location>
        <begin position="20"/>
        <end position="110"/>
    </location>
</feature>
<proteinExistence type="predicted"/>
<feature type="domain" description="Large ribosomal subunit protein eL14" evidence="2">
    <location>
        <begin position="102"/>
        <end position="142"/>
    </location>
</feature>
<accession>A0AAW1X2M7</accession>
<evidence type="ECO:0000313" key="3">
    <source>
        <dbReference type="EMBL" id="KAK9931190.1"/>
    </source>
</evidence>
<dbReference type="EMBL" id="JBEDUW010000004">
    <property type="protein sequence ID" value="KAK9931190.1"/>
    <property type="molecule type" value="Genomic_DNA"/>
</dbReference>
<dbReference type="Pfam" id="PF01929">
    <property type="entry name" value="Ribosomal_L14e"/>
    <property type="match status" value="1"/>
</dbReference>
<evidence type="ECO:0000313" key="4">
    <source>
        <dbReference type="Proteomes" id="UP001457282"/>
    </source>
</evidence>
<dbReference type="InterPro" id="IPR002784">
    <property type="entry name" value="Ribosomal_eL14_dom"/>
</dbReference>
<name>A0AAW1X2M7_RUBAR</name>
<feature type="compositionally biased region" description="Basic and acidic residues" evidence="1">
    <location>
        <begin position="89"/>
        <end position="99"/>
    </location>
</feature>
<dbReference type="GO" id="GO:0006412">
    <property type="term" value="P:translation"/>
    <property type="evidence" value="ECO:0007669"/>
    <property type="project" value="InterPro"/>
</dbReference>
<gene>
    <name evidence="3" type="ORF">M0R45_018478</name>
</gene>
<reference evidence="3 4" key="1">
    <citation type="journal article" date="2023" name="G3 (Bethesda)">
        <title>A chromosome-length genome assembly and annotation of blackberry (Rubus argutus, cv. 'Hillquist').</title>
        <authorList>
            <person name="Bruna T."/>
            <person name="Aryal R."/>
            <person name="Dudchenko O."/>
            <person name="Sargent D.J."/>
            <person name="Mead D."/>
            <person name="Buti M."/>
            <person name="Cavallini A."/>
            <person name="Hytonen T."/>
            <person name="Andres J."/>
            <person name="Pham M."/>
            <person name="Weisz D."/>
            <person name="Mascagni F."/>
            <person name="Usai G."/>
            <person name="Natali L."/>
            <person name="Bassil N."/>
            <person name="Fernandez G.E."/>
            <person name="Lomsadze A."/>
            <person name="Armour M."/>
            <person name="Olukolu B."/>
            <person name="Poorten T."/>
            <person name="Britton C."/>
            <person name="Davik J."/>
            <person name="Ashrafi H."/>
            <person name="Aiden E.L."/>
            <person name="Borodovsky M."/>
            <person name="Worthington M."/>
        </authorList>
    </citation>
    <scope>NUCLEOTIDE SEQUENCE [LARGE SCALE GENOMIC DNA]</scope>
    <source>
        <strain evidence="3">PI 553951</strain>
    </source>
</reference>
<dbReference type="Proteomes" id="UP001457282">
    <property type="component" value="Unassembled WGS sequence"/>
</dbReference>